<evidence type="ECO:0000313" key="2">
    <source>
        <dbReference type="Proteomes" id="UP000178122"/>
    </source>
</evidence>
<dbReference type="Proteomes" id="UP000178122">
    <property type="component" value="Unassembled WGS sequence"/>
</dbReference>
<proteinExistence type="predicted"/>
<comment type="caution">
    <text evidence="1">The sequence shown here is derived from an EMBL/GenBank/DDBJ whole genome shotgun (WGS) entry which is preliminary data.</text>
</comment>
<reference evidence="1 2" key="1">
    <citation type="journal article" date="2016" name="Nat. Commun.">
        <title>Thousands of microbial genomes shed light on interconnected biogeochemical processes in an aquifer system.</title>
        <authorList>
            <person name="Anantharaman K."/>
            <person name="Brown C.T."/>
            <person name="Hug L.A."/>
            <person name="Sharon I."/>
            <person name="Castelle C.J."/>
            <person name="Probst A.J."/>
            <person name="Thomas B.C."/>
            <person name="Singh A."/>
            <person name="Wilkins M.J."/>
            <person name="Karaoz U."/>
            <person name="Brodie E.L."/>
            <person name="Williams K.H."/>
            <person name="Hubbard S.S."/>
            <person name="Banfield J.F."/>
        </authorList>
    </citation>
    <scope>NUCLEOTIDE SEQUENCE [LARGE SCALE GENOMIC DNA]</scope>
</reference>
<dbReference type="EMBL" id="MHIN01000053">
    <property type="protein sequence ID" value="OGY53172.1"/>
    <property type="molecule type" value="Genomic_DNA"/>
</dbReference>
<dbReference type="AlphaFoldDB" id="A0A1G1YLF4"/>
<evidence type="ECO:0000313" key="1">
    <source>
        <dbReference type="EMBL" id="OGY53172.1"/>
    </source>
</evidence>
<accession>A0A1G1YLF4</accession>
<protein>
    <submittedName>
        <fullName evidence="1">Uncharacterized protein</fullName>
    </submittedName>
</protein>
<organism evidence="1 2">
    <name type="scientific">Candidatus Buchananbacteria bacterium RIFCSPLOWO2_01_FULL_40_23b</name>
    <dbReference type="NCBI Taxonomy" id="1797544"/>
    <lineage>
        <taxon>Bacteria</taxon>
        <taxon>Candidatus Buchananiibacteriota</taxon>
    </lineage>
</organism>
<sequence length="352" mass="40949">MSYLTRPYLESLDLLIASNTHPQIKREIQNVTLYFDSVQDQPQQTIPPEEFANFEYIGAILPQVYENNYPTAFHLIPILAKKNNPSQPNGSIDCFIYGSPSEHQLSFHHDIIEINPEIHQTKYSLYQGQGDYLIVDLFEKPLPFDPTKEFFFVRSPNNSIQFDNTISTCKIEEKIKLQEWMIYHNEKERIILDESSKYASPKILEEWIQRHVASKYTSWLHLEESTGVPHLTLFTGNENNPWPNITTYDNGQKSYGAHKDTTHSAISYFELPYSALDSFDHPTFDPTTSPFTKIPDSQINKKPKITNSYSLIYTSLSDLLKNKRWAFNNVLQSTFIDEYNGFTFNLNQHLKK</sequence>
<gene>
    <name evidence="1" type="ORF">A2912_04320</name>
</gene>
<name>A0A1G1YLF4_9BACT</name>